<sequence>MYIRDVHNTIIPPKPTTNKQPQTLDFLEKAVLQKYNVSGPRYTSYPTAVSFHPDISTNDIDDANNNLLVDASSKQLSLYVHIPFCNTLCYYCGCNKIVTRQQDKADRYIEYLEKEIDLVANSYEKLVVADLHLGGGTPNFLSVEQLSRLIASLKQAFNFANDAQLSIEIDPRTADQHYLKAAAKLGFNRLSIGLQDTDKRVQRKINRTQSTLHIANLIKAARMFGYKSINVDVIYGLPMQTHETFSNTLNAVKNMDPERISLFSYAHMPNMFAAQRKIKNEWLPSSEEKFALFTLAINVLTQSGYDFIGMDHFAKPSDELSVVQREKLLHRNFQGYSTQGRSALLGLGVSSISSIDKVYFQNEKHLNDYYAALDKNNRPIAKGVVLSTDDQIRRDLILQLMCNFEIDKQAFSEKHNIDFNYYFKQSLSTLETFVNDALVSNDDDKLTIHSKGRLLVRNICMSFDQYLSQPMHQMRYSSVI</sequence>
<dbReference type="InterPro" id="IPR010723">
    <property type="entry name" value="HemN_C"/>
</dbReference>
<comment type="function">
    <text evidence="13">Involved in the heme biosynthesis. Catalyzes the anaerobic oxidative decarboxylation of propionate groups of rings A and B of coproporphyrinogen III to yield the vinyl groups in protoporphyrinogen IX.</text>
</comment>
<feature type="binding site" evidence="17">
    <location>
        <position position="85"/>
    </location>
    <ligand>
        <name>[4Fe-4S] cluster</name>
        <dbReference type="ChEBI" id="CHEBI:49883"/>
        <note>4Fe-4S-S-AdoMet</note>
    </ligand>
</feature>
<dbReference type="InterPro" id="IPR004558">
    <property type="entry name" value="Coprogen_oxidase_HemN"/>
</dbReference>
<dbReference type="NCBIfam" id="TIGR00538">
    <property type="entry name" value="hemN"/>
    <property type="match status" value="1"/>
</dbReference>
<evidence type="ECO:0000259" key="18">
    <source>
        <dbReference type="PROSITE" id="PS51918"/>
    </source>
</evidence>
<keyword evidence="9 15" id="KW-0560">Oxidoreductase</keyword>
<evidence type="ECO:0000256" key="17">
    <source>
        <dbReference type="PIRSR" id="PIRSR000167-2"/>
    </source>
</evidence>
<dbReference type="PROSITE" id="PS51918">
    <property type="entry name" value="RADICAL_SAM"/>
    <property type="match status" value="1"/>
</dbReference>
<keyword evidence="6 15" id="KW-0963">Cytoplasm</keyword>
<evidence type="ECO:0000256" key="7">
    <source>
        <dbReference type="ARBA" id="ARBA00022691"/>
    </source>
</evidence>
<dbReference type="PIRSF" id="PIRSF000167">
    <property type="entry name" value="HemN"/>
    <property type="match status" value="1"/>
</dbReference>
<feature type="binding site" evidence="16">
    <location>
        <position position="195"/>
    </location>
    <ligand>
        <name>S-adenosyl-L-methionine</name>
        <dbReference type="ChEBI" id="CHEBI:59789"/>
        <label>2</label>
    </ligand>
</feature>
<dbReference type="Proteomes" id="UP001156601">
    <property type="component" value="Unassembled WGS sequence"/>
</dbReference>
<dbReference type="SFLD" id="SFLDG01082">
    <property type="entry name" value="B12-binding_domain_containing"/>
    <property type="match status" value="1"/>
</dbReference>
<comment type="cofactor">
    <cofactor evidence="15 17">
        <name>[4Fe-4S] cluster</name>
        <dbReference type="ChEBI" id="CHEBI:49883"/>
    </cofactor>
    <text evidence="15 17">Binds 1 [4Fe-4S] cluster. The cluster is coordinated with 3 cysteines and an exchangeable S-adenosyl-L-methionine.</text>
</comment>
<reference evidence="19" key="1">
    <citation type="journal article" date="2014" name="Int. J. Syst. Evol. Microbiol.">
        <title>Complete genome sequence of Corynebacterium casei LMG S-19264T (=DSM 44701T), isolated from a smear-ripened cheese.</title>
        <authorList>
            <consortium name="US DOE Joint Genome Institute (JGI-PGF)"/>
            <person name="Walter F."/>
            <person name="Albersmeier A."/>
            <person name="Kalinowski J."/>
            <person name="Ruckert C."/>
        </authorList>
    </citation>
    <scope>NUCLEOTIDE SEQUENCE</scope>
    <source>
        <strain evidence="19">NBRC 110023</strain>
    </source>
</reference>
<comment type="caution">
    <text evidence="19">The sequence shown here is derived from an EMBL/GenBank/DDBJ whole genome shotgun (WGS) entry which is preliminary data.</text>
</comment>
<dbReference type="GO" id="GO:0006782">
    <property type="term" value="P:protoporphyrinogen IX biosynthetic process"/>
    <property type="evidence" value="ECO:0007669"/>
    <property type="project" value="TreeGrafter"/>
</dbReference>
<evidence type="ECO:0000256" key="5">
    <source>
        <dbReference type="ARBA" id="ARBA00022485"/>
    </source>
</evidence>
<dbReference type="InterPro" id="IPR023404">
    <property type="entry name" value="rSAM_horseshoe"/>
</dbReference>
<dbReference type="CDD" id="cd01335">
    <property type="entry name" value="Radical_SAM"/>
    <property type="match status" value="1"/>
</dbReference>
<evidence type="ECO:0000256" key="16">
    <source>
        <dbReference type="PIRSR" id="PIRSR000167-1"/>
    </source>
</evidence>
<feature type="binding site" evidence="16">
    <location>
        <position position="232"/>
    </location>
    <ligand>
        <name>S-adenosyl-L-methionine</name>
        <dbReference type="ChEBI" id="CHEBI:59789"/>
        <label>2</label>
    </ligand>
</feature>
<feature type="binding site" evidence="17">
    <location>
        <position position="92"/>
    </location>
    <ligand>
        <name>[4Fe-4S] cluster</name>
        <dbReference type="ChEBI" id="CHEBI:49883"/>
        <note>4Fe-4S-S-AdoMet</note>
    </ligand>
</feature>
<dbReference type="AlphaFoldDB" id="A0AA37SUQ9"/>
<dbReference type="Gene3D" id="1.10.10.920">
    <property type="match status" value="1"/>
</dbReference>
<comment type="pathway">
    <text evidence="2 15">Porphyrin-containing compound metabolism; protoporphyrin-IX biosynthesis; protoporphyrinogen-IX from coproporphyrinogen-III (AdoMet route): step 1/1.</text>
</comment>
<dbReference type="SMART" id="SM00729">
    <property type="entry name" value="Elp3"/>
    <property type="match status" value="1"/>
</dbReference>
<keyword evidence="5 15" id="KW-0004">4Fe-4S</keyword>
<dbReference type="InterPro" id="IPR007197">
    <property type="entry name" value="rSAM"/>
</dbReference>
<evidence type="ECO:0000256" key="2">
    <source>
        <dbReference type="ARBA" id="ARBA00004785"/>
    </source>
</evidence>
<dbReference type="Gene3D" id="3.80.30.20">
    <property type="entry name" value="tm_1862 like domain"/>
    <property type="match status" value="1"/>
</dbReference>
<comment type="subunit">
    <text evidence="4">Monomer.</text>
</comment>
<keyword evidence="12 15" id="KW-0627">Porphyrin biosynthesis</keyword>
<organism evidence="19 20">
    <name type="scientific">Agaribacter marinus</name>
    <dbReference type="NCBI Taxonomy" id="1431249"/>
    <lineage>
        <taxon>Bacteria</taxon>
        <taxon>Pseudomonadati</taxon>
        <taxon>Pseudomonadota</taxon>
        <taxon>Gammaproteobacteria</taxon>
        <taxon>Alteromonadales</taxon>
        <taxon>Alteromonadaceae</taxon>
        <taxon>Agaribacter</taxon>
    </lineage>
</organism>
<dbReference type="FunFam" id="3.80.30.20:FF:000012">
    <property type="entry name" value="Coproporphyrinogen-III oxidase"/>
    <property type="match status" value="1"/>
</dbReference>
<gene>
    <name evidence="19" type="ORF">GCM10007852_06710</name>
</gene>
<feature type="binding site" evidence="16">
    <location>
        <position position="207"/>
    </location>
    <ligand>
        <name>S-adenosyl-L-methionine</name>
        <dbReference type="ChEBI" id="CHEBI:59789"/>
        <label>2</label>
    </ligand>
</feature>
<dbReference type="SFLD" id="SFLDS00029">
    <property type="entry name" value="Radical_SAM"/>
    <property type="match status" value="1"/>
</dbReference>
<dbReference type="GO" id="GO:0051989">
    <property type="term" value="F:coproporphyrinogen dehydrogenase activity"/>
    <property type="evidence" value="ECO:0007669"/>
    <property type="project" value="UniProtKB-EC"/>
</dbReference>
<keyword evidence="7 15" id="KW-0949">S-adenosyl-L-methionine</keyword>
<dbReference type="GO" id="GO:0005737">
    <property type="term" value="C:cytoplasm"/>
    <property type="evidence" value="ECO:0007669"/>
    <property type="project" value="UniProtKB-SubCell"/>
</dbReference>
<feature type="binding site" evidence="16">
    <location>
        <position position="352"/>
    </location>
    <ligand>
        <name>S-adenosyl-L-methionine</name>
        <dbReference type="ChEBI" id="CHEBI:59789"/>
        <label>1</label>
    </ligand>
</feature>
<keyword evidence="8 15" id="KW-0479">Metal-binding</keyword>
<feature type="binding site" evidence="16">
    <location>
        <begin position="136"/>
        <end position="137"/>
    </location>
    <ligand>
        <name>S-adenosyl-L-methionine</name>
        <dbReference type="ChEBI" id="CHEBI:59789"/>
        <label>2</label>
    </ligand>
</feature>
<keyword evidence="11 15" id="KW-0411">Iron-sulfur</keyword>
<dbReference type="SFLD" id="SFLDG01065">
    <property type="entry name" value="anaerobic_coproporphyrinogen-I"/>
    <property type="match status" value="1"/>
</dbReference>
<evidence type="ECO:0000256" key="10">
    <source>
        <dbReference type="ARBA" id="ARBA00023004"/>
    </source>
</evidence>
<dbReference type="FunFam" id="1.10.10.920:FF:000001">
    <property type="entry name" value="Coproporphyrinogen-III oxidase"/>
    <property type="match status" value="1"/>
</dbReference>
<dbReference type="InterPro" id="IPR034505">
    <property type="entry name" value="Coproporphyrinogen-III_oxidase"/>
</dbReference>
<dbReference type="InterPro" id="IPR058240">
    <property type="entry name" value="rSAM_sf"/>
</dbReference>
<feature type="binding site" evidence="16">
    <location>
        <position position="79"/>
    </location>
    <ligand>
        <name>S-adenosyl-L-methionine</name>
        <dbReference type="ChEBI" id="CHEBI:59789"/>
        <label>1</label>
    </ligand>
</feature>
<evidence type="ECO:0000256" key="15">
    <source>
        <dbReference type="PIRNR" id="PIRNR000167"/>
    </source>
</evidence>
<evidence type="ECO:0000256" key="6">
    <source>
        <dbReference type="ARBA" id="ARBA00022490"/>
    </source>
</evidence>
<evidence type="ECO:0000313" key="19">
    <source>
        <dbReference type="EMBL" id="GLR69763.1"/>
    </source>
</evidence>
<dbReference type="GO" id="GO:0051539">
    <property type="term" value="F:4 iron, 4 sulfur cluster binding"/>
    <property type="evidence" value="ECO:0007669"/>
    <property type="project" value="UniProtKB-KW"/>
</dbReference>
<evidence type="ECO:0000256" key="9">
    <source>
        <dbReference type="ARBA" id="ARBA00023002"/>
    </source>
</evidence>
<evidence type="ECO:0000256" key="11">
    <source>
        <dbReference type="ARBA" id="ARBA00023014"/>
    </source>
</evidence>
<dbReference type="PANTHER" id="PTHR13932:SF6">
    <property type="entry name" value="OXYGEN-INDEPENDENT COPROPORPHYRINOGEN III OXIDASE"/>
    <property type="match status" value="1"/>
</dbReference>
<dbReference type="RefSeq" id="WP_284216075.1">
    <property type="nucleotide sequence ID" value="NZ_BSOT01000005.1"/>
</dbReference>
<dbReference type="GO" id="GO:0046872">
    <property type="term" value="F:metal ion binding"/>
    <property type="evidence" value="ECO:0007669"/>
    <property type="project" value="UniProtKB-KW"/>
</dbReference>
<comment type="subcellular location">
    <subcellularLocation>
        <location evidence="1 15">Cytoplasm</location>
    </subcellularLocation>
</comment>
<accession>A0AA37SUQ9</accession>
<dbReference type="SUPFAM" id="SSF102114">
    <property type="entry name" value="Radical SAM enzymes"/>
    <property type="match status" value="1"/>
</dbReference>
<comment type="catalytic activity">
    <reaction evidence="14 15">
        <text>coproporphyrinogen III + 2 S-adenosyl-L-methionine = protoporphyrinogen IX + 2 5'-deoxyadenosine + 2 L-methionine + 2 CO2</text>
        <dbReference type="Rhea" id="RHEA:15425"/>
        <dbReference type="ChEBI" id="CHEBI:16526"/>
        <dbReference type="ChEBI" id="CHEBI:17319"/>
        <dbReference type="ChEBI" id="CHEBI:57307"/>
        <dbReference type="ChEBI" id="CHEBI:57309"/>
        <dbReference type="ChEBI" id="CHEBI:57844"/>
        <dbReference type="ChEBI" id="CHEBI:59789"/>
        <dbReference type="EC" id="1.3.98.3"/>
    </reaction>
</comment>
<evidence type="ECO:0000313" key="20">
    <source>
        <dbReference type="Proteomes" id="UP001156601"/>
    </source>
</evidence>
<proteinExistence type="inferred from homology"/>
<feature type="domain" description="Radical SAM core" evidence="18">
    <location>
        <begin position="70"/>
        <end position="306"/>
    </location>
</feature>
<reference evidence="19" key="2">
    <citation type="submission" date="2023-01" db="EMBL/GenBank/DDBJ databases">
        <title>Draft genome sequence of Agaribacter marinus strain NBRC 110023.</title>
        <authorList>
            <person name="Sun Q."/>
            <person name="Mori K."/>
        </authorList>
    </citation>
    <scope>NUCLEOTIDE SEQUENCE</scope>
    <source>
        <strain evidence="19">NBRC 110023</strain>
    </source>
</reference>
<evidence type="ECO:0000256" key="3">
    <source>
        <dbReference type="ARBA" id="ARBA00005493"/>
    </source>
</evidence>
<keyword evidence="10 15" id="KW-0408">Iron</keyword>
<feature type="binding site" evidence="17">
    <location>
        <position position="89"/>
    </location>
    <ligand>
        <name>[4Fe-4S] cluster</name>
        <dbReference type="ChEBI" id="CHEBI:49883"/>
        <note>4Fe-4S-S-AdoMet</note>
    </ligand>
</feature>
<dbReference type="InterPro" id="IPR006638">
    <property type="entry name" value="Elp3/MiaA/NifB-like_rSAM"/>
</dbReference>
<evidence type="ECO:0000256" key="8">
    <source>
        <dbReference type="ARBA" id="ARBA00022723"/>
    </source>
</evidence>
<feature type="binding site" evidence="16">
    <location>
        <position position="168"/>
    </location>
    <ligand>
        <name>S-adenosyl-L-methionine</name>
        <dbReference type="ChEBI" id="CHEBI:59789"/>
        <label>1</label>
    </ligand>
</feature>
<dbReference type="EMBL" id="BSOT01000005">
    <property type="protein sequence ID" value="GLR69763.1"/>
    <property type="molecule type" value="Genomic_DNA"/>
</dbReference>
<dbReference type="EC" id="1.3.98.3" evidence="15"/>
<dbReference type="Pfam" id="PF04055">
    <property type="entry name" value="Radical_SAM"/>
    <property type="match status" value="1"/>
</dbReference>
<dbReference type="GO" id="GO:0004109">
    <property type="term" value="F:coproporphyrinogen oxidase activity"/>
    <property type="evidence" value="ECO:0007669"/>
    <property type="project" value="InterPro"/>
</dbReference>
<name>A0AA37SUQ9_9ALTE</name>
<evidence type="ECO:0000256" key="13">
    <source>
        <dbReference type="ARBA" id="ARBA00024295"/>
    </source>
</evidence>
<evidence type="ECO:0000256" key="4">
    <source>
        <dbReference type="ARBA" id="ARBA00011245"/>
    </source>
</evidence>
<feature type="binding site" evidence="16">
    <location>
        <position position="266"/>
    </location>
    <ligand>
        <name>S-adenosyl-L-methionine</name>
        <dbReference type="ChEBI" id="CHEBI:59789"/>
        <label>2</label>
    </ligand>
</feature>
<keyword evidence="20" id="KW-1185">Reference proteome</keyword>
<feature type="binding site" evidence="16">
    <location>
        <position position="135"/>
    </location>
    <ligand>
        <name>S-adenosyl-L-methionine</name>
        <dbReference type="ChEBI" id="CHEBI:59789"/>
        <label>1</label>
    </ligand>
</feature>
<evidence type="ECO:0000256" key="14">
    <source>
        <dbReference type="ARBA" id="ARBA00048321"/>
    </source>
</evidence>
<evidence type="ECO:0000256" key="12">
    <source>
        <dbReference type="ARBA" id="ARBA00023244"/>
    </source>
</evidence>
<dbReference type="PANTHER" id="PTHR13932">
    <property type="entry name" value="COPROPORPHYRINIGEN III OXIDASE"/>
    <property type="match status" value="1"/>
</dbReference>
<evidence type="ECO:0000256" key="1">
    <source>
        <dbReference type="ARBA" id="ARBA00004496"/>
    </source>
</evidence>
<dbReference type="Pfam" id="PF06969">
    <property type="entry name" value="HemN_C"/>
    <property type="match status" value="1"/>
</dbReference>
<comment type="similarity">
    <text evidence="3 15">Belongs to the anaerobic coproporphyrinogen-III oxidase family.</text>
</comment>
<feature type="binding site" evidence="16">
    <location>
        <begin position="91"/>
        <end position="93"/>
    </location>
    <ligand>
        <name>S-adenosyl-L-methionine</name>
        <dbReference type="ChEBI" id="CHEBI:59789"/>
        <label>2</label>
    </ligand>
</feature>
<protein>
    <recommendedName>
        <fullName evidence="15">Coproporphyrinogen-III oxidase</fullName>
        <ecNumber evidence="15">1.3.98.3</ecNumber>
    </recommendedName>
</protein>